<dbReference type="Gene3D" id="3.40.50.300">
    <property type="entry name" value="P-loop containing nucleotide triphosphate hydrolases"/>
    <property type="match status" value="1"/>
</dbReference>
<protein>
    <submittedName>
        <fullName evidence="6">ATP-binding cassette domain-containing protein</fullName>
    </submittedName>
</protein>
<dbReference type="InterPro" id="IPR003439">
    <property type="entry name" value="ABC_transporter-like_ATP-bd"/>
</dbReference>
<dbReference type="Proteomes" id="UP000666915">
    <property type="component" value="Unassembled WGS sequence"/>
</dbReference>
<keyword evidence="2" id="KW-0813">Transport</keyword>
<dbReference type="RefSeq" id="WP_208265656.1">
    <property type="nucleotide sequence ID" value="NZ_BAAAGM010000045.1"/>
</dbReference>
<dbReference type="InterPro" id="IPR003593">
    <property type="entry name" value="AAA+_ATPase"/>
</dbReference>
<dbReference type="PROSITE" id="PS50893">
    <property type="entry name" value="ABC_TRANSPORTER_2"/>
    <property type="match status" value="1"/>
</dbReference>
<reference evidence="6 7" key="1">
    <citation type="submission" date="2021-03" db="EMBL/GenBank/DDBJ databases">
        <authorList>
            <person name="Kanchanasin P."/>
            <person name="Saeng-In P."/>
            <person name="Phongsopitanun W."/>
            <person name="Yuki M."/>
            <person name="Kudo T."/>
            <person name="Ohkuma M."/>
            <person name="Tanasupawat S."/>
        </authorList>
    </citation>
    <scope>NUCLEOTIDE SEQUENCE [LARGE SCALE GENOMIC DNA]</scope>
    <source>
        <strain evidence="6 7">L46</strain>
    </source>
</reference>
<gene>
    <name evidence="6" type="ORF">J4557_07275</name>
</gene>
<evidence type="ECO:0000313" key="6">
    <source>
        <dbReference type="EMBL" id="MBO2437318.1"/>
    </source>
</evidence>
<dbReference type="SUPFAM" id="SSF52540">
    <property type="entry name" value="P-loop containing nucleoside triphosphate hydrolases"/>
    <property type="match status" value="1"/>
</dbReference>
<keyword evidence="3" id="KW-0547">Nucleotide-binding</keyword>
<evidence type="ECO:0000256" key="2">
    <source>
        <dbReference type="ARBA" id="ARBA00022448"/>
    </source>
</evidence>
<comment type="caution">
    <text evidence="6">The sequence shown here is derived from an EMBL/GenBank/DDBJ whole genome shotgun (WGS) entry which is preliminary data.</text>
</comment>
<dbReference type="GO" id="GO:0005524">
    <property type="term" value="F:ATP binding"/>
    <property type="evidence" value="ECO:0007669"/>
    <property type="project" value="UniProtKB-KW"/>
</dbReference>
<accession>A0ABS3QV47</accession>
<dbReference type="PANTHER" id="PTHR43335">
    <property type="entry name" value="ABC TRANSPORTER, ATP-BINDING PROTEIN"/>
    <property type="match status" value="1"/>
</dbReference>
<dbReference type="InterPro" id="IPR027417">
    <property type="entry name" value="P-loop_NTPase"/>
</dbReference>
<evidence type="ECO:0000256" key="3">
    <source>
        <dbReference type="ARBA" id="ARBA00022741"/>
    </source>
</evidence>
<evidence type="ECO:0000259" key="5">
    <source>
        <dbReference type="PROSITE" id="PS50893"/>
    </source>
</evidence>
<dbReference type="Pfam" id="PF00005">
    <property type="entry name" value="ABC_tran"/>
    <property type="match status" value="1"/>
</dbReference>
<organism evidence="6 7">
    <name type="scientific">Actinomadura nitritigenes</name>
    <dbReference type="NCBI Taxonomy" id="134602"/>
    <lineage>
        <taxon>Bacteria</taxon>
        <taxon>Bacillati</taxon>
        <taxon>Actinomycetota</taxon>
        <taxon>Actinomycetes</taxon>
        <taxon>Streptosporangiales</taxon>
        <taxon>Thermomonosporaceae</taxon>
        <taxon>Actinomadura</taxon>
    </lineage>
</organism>
<evidence type="ECO:0000256" key="4">
    <source>
        <dbReference type="ARBA" id="ARBA00022840"/>
    </source>
</evidence>
<keyword evidence="7" id="KW-1185">Reference proteome</keyword>
<dbReference type="EMBL" id="JAGEOK010000004">
    <property type="protein sequence ID" value="MBO2437318.1"/>
    <property type="molecule type" value="Genomic_DNA"/>
</dbReference>
<comment type="similarity">
    <text evidence="1">Belongs to the ABC transporter superfamily.</text>
</comment>
<evidence type="ECO:0000256" key="1">
    <source>
        <dbReference type="ARBA" id="ARBA00005417"/>
    </source>
</evidence>
<proteinExistence type="inferred from homology"/>
<sequence length="306" mass="31864">MAAVIGASGLSKRYGRRQAVHGLGFTVGAGQVCALLGPNGAGKTSAIRMLVGLSRPDEGEARILGEPVRLGAPVLRRVGVLIDGPAFVPHLSGMANLRLLWAATGRDWPPPALDGALDLAGLGAAVDRKVKGYSMGMKQRLMLAQALMRAPDVLILDEPANGLDPAEVRALRERLGELARGGAAVLVSSHQLAEVQQLATHAVVMNRGRLVASGPLDELLGGEDAYRVEVDDTGRAAAVLREARSVESVAVRDGHLVVTAPGTPPARLVEALVAAGVGVMSVNRADRSLEEAFLTMTEGEGERAAR</sequence>
<keyword evidence="4 6" id="KW-0067">ATP-binding</keyword>
<evidence type="ECO:0000313" key="7">
    <source>
        <dbReference type="Proteomes" id="UP000666915"/>
    </source>
</evidence>
<dbReference type="PANTHER" id="PTHR43335:SF4">
    <property type="entry name" value="ABC TRANSPORTER, ATP-BINDING PROTEIN"/>
    <property type="match status" value="1"/>
</dbReference>
<feature type="domain" description="ABC transporter" evidence="5">
    <location>
        <begin position="5"/>
        <end position="232"/>
    </location>
</feature>
<name>A0ABS3QV47_9ACTN</name>
<dbReference type="SMART" id="SM00382">
    <property type="entry name" value="AAA"/>
    <property type="match status" value="1"/>
</dbReference>